<dbReference type="EMBL" id="CAHR02000002">
    <property type="protein sequence ID" value="CCG80552.1"/>
    <property type="molecule type" value="Genomic_DNA"/>
</dbReference>
<dbReference type="Pfam" id="PF08232">
    <property type="entry name" value="Striatin"/>
    <property type="match status" value="1"/>
</dbReference>
<comment type="caution">
    <text evidence="6">The sequence shown here is derived from an EMBL/GenBank/DDBJ whole genome shotgun (WGS) entry which is preliminary data.</text>
</comment>
<organism evidence="6 7">
    <name type="scientific">Taphrina deformans (strain PYCC 5710 / ATCC 11124 / CBS 356.35 / IMI 108563 / JCM 9778 / NBRC 8474)</name>
    <name type="common">Peach leaf curl fungus</name>
    <name type="synonym">Lalaria deformans</name>
    <dbReference type="NCBI Taxonomy" id="1097556"/>
    <lineage>
        <taxon>Eukaryota</taxon>
        <taxon>Fungi</taxon>
        <taxon>Dikarya</taxon>
        <taxon>Ascomycota</taxon>
        <taxon>Taphrinomycotina</taxon>
        <taxon>Taphrinomycetes</taxon>
        <taxon>Taphrinales</taxon>
        <taxon>Taphrinaceae</taxon>
        <taxon>Taphrina</taxon>
    </lineage>
</organism>
<dbReference type="Pfam" id="PF00400">
    <property type="entry name" value="WD40"/>
    <property type="match status" value="1"/>
</dbReference>
<dbReference type="VEuPathDB" id="FungiDB:TAPDE_000062"/>
<accession>R4X8V0</accession>
<evidence type="ECO:0000256" key="3">
    <source>
        <dbReference type="SAM" id="Coils"/>
    </source>
</evidence>
<proteinExistence type="predicted"/>
<dbReference type="InterPro" id="IPR001680">
    <property type="entry name" value="WD40_rpt"/>
</dbReference>
<protein>
    <submittedName>
        <fullName evidence="6">WD domain protein</fullName>
    </submittedName>
</protein>
<dbReference type="eggNOG" id="KOG0642">
    <property type="taxonomic scope" value="Eukaryota"/>
</dbReference>
<evidence type="ECO:0000313" key="6">
    <source>
        <dbReference type="EMBL" id="CCG80552.1"/>
    </source>
</evidence>
<sequence>MASNTSVPAAQNTPLTLPNVIHFLQNESSRYERDRNFWELERAEMKARIAKLEGERKSNERMKDWYLRRLRMLEVALHEERLQSDPNAKPLPSVVDDEHAEKKSRSTRNSRIEHDDAYLELIQSSQAGLRAQAGRNKSRAYLEKCLTEVTYLVNAHPSITANKPASPQSFENINDAPLNHILGPRPMRDQAPQNIDGPQRQASPAPMANNYFDEPDTGTNAIHQVPGRRVVDEVEASADSTSNDEPVVKIQHTFDAQGNFVESMDSSALGPSGSIVVESDNGVNASGAMEDPGWDFGDENPPECDREMTSRLRRVASPRTIPRKAGIIEILRKNNHVWLAVAVGSVIHLYQDEETDPVLKLTGHEGSIDDLLLDSSQSDNLMTLYSAGEDMVIRRWDLDLTSLNQYSESTSPSVTFISHSRSINALALVDGALISCSADASIRRWDTRSGDSRRVWRISGPANEVFPTSLCNLSDDRFAAGYSDGSVKIYSINNDKSTMSLFDGRLTTGRTTSVADLASVSFMNQTFLCVNLDDDGLRFYNTRSGELVREIPITEPGGSPRCLCAVPAESQFVTGFSDGRVRTYSYRGDRVQEVNVGEDGGDIAIVHLASSQVTGSSSPADVFIGDSSGRVHRYCIVKE</sequence>
<dbReference type="PANTHER" id="PTHR15653:SF0">
    <property type="entry name" value="CONNECTOR OF KINASE TO AP-1, ISOFORM E"/>
    <property type="match status" value="1"/>
</dbReference>
<feature type="repeat" description="WD" evidence="2">
    <location>
        <begin position="416"/>
        <end position="455"/>
    </location>
</feature>
<feature type="coiled-coil region" evidence="3">
    <location>
        <begin position="35"/>
        <end position="62"/>
    </location>
</feature>
<gene>
    <name evidence="6" type="ORF">TAPDE_000062</name>
</gene>
<dbReference type="AlphaFoldDB" id="R4X8V0"/>
<evidence type="ECO:0000259" key="5">
    <source>
        <dbReference type="Pfam" id="PF08232"/>
    </source>
</evidence>
<dbReference type="PANTHER" id="PTHR15653">
    <property type="entry name" value="STRIATIN"/>
    <property type="match status" value="1"/>
</dbReference>
<name>R4X8V0_TAPDE</name>
<dbReference type="PROSITE" id="PS50082">
    <property type="entry name" value="WD_REPEATS_2"/>
    <property type="match status" value="1"/>
</dbReference>
<dbReference type="SUPFAM" id="SSF50978">
    <property type="entry name" value="WD40 repeat-like"/>
    <property type="match status" value="1"/>
</dbReference>
<feature type="domain" description="Striatin N-terminal" evidence="5">
    <location>
        <begin position="16"/>
        <end position="155"/>
    </location>
</feature>
<dbReference type="InterPro" id="IPR051488">
    <property type="entry name" value="WD_repeat_striatin"/>
</dbReference>
<dbReference type="Proteomes" id="UP000013776">
    <property type="component" value="Unassembled WGS sequence"/>
</dbReference>
<keyword evidence="7" id="KW-1185">Reference proteome</keyword>
<evidence type="ECO:0000256" key="2">
    <source>
        <dbReference type="PROSITE-ProRule" id="PRU00221"/>
    </source>
</evidence>
<dbReference type="InterPro" id="IPR015943">
    <property type="entry name" value="WD40/YVTN_repeat-like_dom_sf"/>
</dbReference>
<dbReference type="OrthoDB" id="727118at2759"/>
<feature type="region of interest" description="Disordered" evidence="4">
    <location>
        <begin position="81"/>
        <end position="110"/>
    </location>
</feature>
<keyword evidence="2" id="KW-0853">WD repeat</keyword>
<evidence type="ECO:0000256" key="4">
    <source>
        <dbReference type="SAM" id="MobiDB-lite"/>
    </source>
</evidence>
<dbReference type="STRING" id="1097556.R4X8V0"/>
<dbReference type="InterPro" id="IPR036322">
    <property type="entry name" value="WD40_repeat_dom_sf"/>
</dbReference>
<evidence type="ECO:0000256" key="1">
    <source>
        <dbReference type="ARBA" id="ARBA00023054"/>
    </source>
</evidence>
<evidence type="ECO:0000313" key="7">
    <source>
        <dbReference type="Proteomes" id="UP000013776"/>
    </source>
</evidence>
<dbReference type="Gene3D" id="2.130.10.10">
    <property type="entry name" value="YVTN repeat-like/Quinoprotein amine dehydrogenase"/>
    <property type="match status" value="1"/>
</dbReference>
<dbReference type="InterPro" id="IPR013258">
    <property type="entry name" value="Striatin_N"/>
</dbReference>
<dbReference type="SMART" id="SM00320">
    <property type="entry name" value="WD40"/>
    <property type="match status" value="4"/>
</dbReference>
<reference evidence="6 7" key="1">
    <citation type="journal article" date="2013" name="MBio">
        <title>Genome sequencing of the plant pathogen Taphrina deformans, the causal agent of peach leaf curl.</title>
        <authorList>
            <person name="Cisse O.H."/>
            <person name="Almeida J.M.G.C.F."/>
            <person name="Fonseca A."/>
            <person name="Kumar A.A."/>
            <person name="Salojaervi J."/>
            <person name="Overmyer K."/>
            <person name="Hauser P.M."/>
            <person name="Pagni M."/>
        </authorList>
    </citation>
    <scope>NUCLEOTIDE SEQUENCE [LARGE SCALE GENOMIC DNA]</scope>
    <source>
        <strain evidence="7">PYCC 5710 / ATCC 11124 / CBS 356.35 / IMI 108563 / JCM 9778 / NBRC 8474</strain>
    </source>
</reference>
<feature type="compositionally biased region" description="Basic and acidic residues" evidence="4">
    <location>
        <begin position="96"/>
        <end position="110"/>
    </location>
</feature>
<keyword evidence="1 3" id="KW-0175">Coiled coil</keyword>
<dbReference type="Gene3D" id="1.20.5.300">
    <property type="match status" value="1"/>
</dbReference>